<accession>A0A075I5F9</accession>
<dbReference type="REBASE" id="97883">
    <property type="entry name" value="M.Uth98C03ORFAP"/>
</dbReference>
<protein>
    <submittedName>
        <fullName evidence="1">Type I restriction-modification system methyltransferase subunit</fullName>
    </submittedName>
</protein>
<keyword evidence="1" id="KW-0489">Methyltransferase</keyword>
<reference evidence="1" key="1">
    <citation type="journal article" date="2014" name="Genome Biol. Evol.">
        <title>Pangenome evidence for extensive interdomain horizontal transfer affecting lineage core and shell genes in uncultured planktonic thaumarchaeota and euryarchaeota.</title>
        <authorList>
            <person name="Deschamps P."/>
            <person name="Zivanovic Y."/>
            <person name="Moreira D."/>
            <person name="Rodriguez-Valera F."/>
            <person name="Lopez-Garcia P."/>
        </authorList>
    </citation>
    <scope>NUCLEOTIDE SEQUENCE</scope>
</reference>
<sequence>MADFKEIEENEFILNVARYVDILEPEEPIDIQETYDELIELESEQPKLSKIVKDDLERLGIDV</sequence>
<keyword evidence="1" id="KW-0808">Transferase</keyword>
<name>A0A075I5F9_9ARCH</name>
<organism evidence="1">
    <name type="scientific">uncultured marine thaumarchaeote KM3_98_C03</name>
    <dbReference type="NCBI Taxonomy" id="1456352"/>
    <lineage>
        <taxon>Archaea</taxon>
        <taxon>Nitrososphaerota</taxon>
        <taxon>environmental samples</taxon>
    </lineage>
</organism>
<dbReference type="GO" id="GO:0008168">
    <property type="term" value="F:methyltransferase activity"/>
    <property type="evidence" value="ECO:0007669"/>
    <property type="project" value="UniProtKB-KW"/>
</dbReference>
<proteinExistence type="predicted"/>
<dbReference type="AlphaFoldDB" id="A0A075I5F9"/>
<dbReference type="EMBL" id="KF901183">
    <property type="protein sequence ID" value="AIF21158.1"/>
    <property type="molecule type" value="Genomic_DNA"/>
</dbReference>
<evidence type="ECO:0000313" key="1">
    <source>
        <dbReference type="EMBL" id="AIF21158.1"/>
    </source>
</evidence>
<dbReference type="GO" id="GO:0032259">
    <property type="term" value="P:methylation"/>
    <property type="evidence" value="ECO:0007669"/>
    <property type="project" value="UniProtKB-KW"/>
</dbReference>